<dbReference type="InterPro" id="IPR010809">
    <property type="entry name" value="FliD_C"/>
</dbReference>
<dbReference type="GO" id="GO:0071973">
    <property type="term" value="P:bacterial-type flagellum-dependent cell motility"/>
    <property type="evidence" value="ECO:0007669"/>
    <property type="project" value="TreeGrafter"/>
</dbReference>
<dbReference type="GO" id="GO:0007155">
    <property type="term" value="P:cell adhesion"/>
    <property type="evidence" value="ECO:0007669"/>
    <property type="project" value="InterPro"/>
</dbReference>
<dbReference type="EMBL" id="AP024086">
    <property type="protein sequence ID" value="BCL60554.1"/>
    <property type="molecule type" value="Genomic_DNA"/>
</dbReference>
<name>A0A8D5FLQ8_9BACT</name>
<dbReference type="GO" id="GO:0009421">
    <property type="term" value="C:bacterial-type flagellum filament cap"/>
    <property type="evidence" value="ECO:0007669"/>
    <property type="project" value="InterPro"/>
</dbReference>
<organism evidence="2 3">
    <name type="scientific">Desulfomarina profundi</name>
    <dbReference type="NCBI Taxonomy" id="2772557"/>
    <lineage>
        <taxon>Bacteria</taxon>
        <taxon>Pseudomonadati</taxon>
        <taxon>Thermodesulfobacteriota</taxon>
        <taxon>Desulfobulbia</taxon>
        <taxon>Desulfobulbales</taxon>
        <taxon>Desulfobulbaceae</taxon>
        <taxon>Desulfomarina</taxon>
    </lineage>
</organism>
<keyword evidence="3" id="KW-1185">Reference proteome</keyword>
<gene>
    <name evidence="2" type="ORF">DGMP_12470</name>
</gene>
<dbReference type="Pfam" id="PF07195">
    <property type="entry name" value="FliD_C"/>
    <property type="match status" value="1"/>
</dbReference>
<proteinExistence type="predicted"/>
<accession>A0A8D5FLQ8</accession>
<dbReference type="PANTHER" id="PTHR30288:SF0">
    <property type="entry name" value="FLAGELLAR HOOK-ASSOCIATED PROTEIN 2"/>
    <property type="match status" value="1"/>
</dbReference>
<sequence>MKNFNNLLLDLTSATSGIYATKKKASNQAMEKFDYQIDQMELRMTKREKALRAQFNAMEQMVSKLNAQGDFLTQQMNALNGMKK</sequence>
<reference evidence="2" key="1">
    <citation type="submission" date="2020-09" db="EMBL/GenBank/DDBJ databases">
        <title>Desulfogranum mesoprofundum gen. nov., sp. nov., a novel mesophilic, sulfate-reducing chemolithoautotroph isolated from a deep-sea hydrothermal vent chimney in the Suiyo Seamount.</title>
        <authorList>
            <person name="Hashimoto Y."/>
            <person name="Nakagawa S."/>
        </authorList>
    </citation>
    <scope>NUCLEOTIDE SEQUENCE</scope>
    <source>
        <strain evidence="2">KT2</strain>
    </source>
</reference>
<dbReference type="Proteomes" id="UP000826725">
    <property type="component" value="Chromosome"/>
</dbReference>
<feature type="domain" description="Flagellar hook-associated protein 2 C-terminal" evidence="1">
    <location>
        <begin position="1"/>
        <end position="67"/>
    </location>
</feature>
<dbReference type="KEGG" id="dbk:DGMP_12470"/>
<protein>
    <recommendedName>
        <fullName evidence="1">Flagellar hook-associated protein 2 C-terminal domain-containing protein</fullName>
    </recommendedName>
</protein>
<dbReference type="AlphaFoldDB" id="A0A8D5FLQ8"/>
<dbReference type="InterPro" id="IPR040026">
    <property type="entry name" value="FliD"/>
</dbReference>
<evidence type="ECO:0000313" key="2">
    <source>
        <dbReference type="EMBL" id="BCL60554.1"/>
    </source>
</evidence>
<evidence type="ECO:0000259" key="1">
    <source>
        <dbReference type="Pfam" id="PF07195"/>
    </source>
</evidence>
<evidence type="ECO:0000313" key="3">
    <source>
        <dbReference type="Proteomes" id="UP000826725"/>
    </source>
</evidence>
<dbReference type="PANTHER" id="PTHR30288">
    <property type="entry name" value="FLAGELLAR CAP/ASSEMBLY PROTEIN FLID"/>
    <property type="match status" value="1"/>
</dbReference>